<feature type="domain" description="NADP-dependent oxidoreductase" evidence="2">
    <location>
        <begin position="8"/>
        <end position="78"/>
    </location>
</feature>
<comment type="caution">
    <text evidence="3">The sequence shown here is derived from an EMBL/GenBank/DDBJ whole genome shotgun (WGS) entry which is preliminary data.</text>
</comment>
<dbReference type="Gene3D" id="3.20.20.100">
    <property type="entry name" value="NADP-dependent oxidoreductase domain"/>
    <property type="match status" value="1"/>
</dbReference>
<organism evidence="3 4">
    <name type="scientific">Exophiala viscosa</name>
    <dbReference type="NCBI Taxonomy" id="2486360"/>
    <lineage>
        <taxon>Eukaryota</taxon>
        <taxon>Fungi</taxon>
        <taxon>Dikarya</taxon>
        <taxon>Ascomycota</taxon>
        <taxon>Pezizomycotina</taxon>
        <taxon>Eurotiomycetes</taxon>
        <taxon>Chaetothyriomycetidae</taxon>
        <taxon>Chaetothyriales</taxon>
        <taxon>Herpotrichiellaceae</taxon>
        <taxon>Exophiala</taxon>
    </lineage>
</organism>
<dbReference type="Proteomes" id="UP001203852">
    <property type="component" value="Unassembled WGS sequence"/>
</dbReference>
<evidence type="ECO:0000259" key="2">
    <source>
        <dbReference type="Pfam" id="PF00248"/>
    </source>
</evidence>
<sequence length="86" mass="9198">MAGHCPTLFFGTATFGSFAIPTFTSPANVSDLLDAVKQLGITELDTAARYPYDNTGGSERILGEVQASSKGFSINTKVLLPEIWKD</sequence>
<dbReference type="EMBL" id="MU404354">
    <property type="protein sequence ID" value="KAI1612562.1"/>
    <property type="molecule type" value="Genomic_DNA"/>
</dbReference>
<evidence type="ECO:0000313" key="3">
    <source>
        <dbReference type="EMBL" id="KAI1612562.1"/>
    </source>
</evidence>
<dbReference type="InterPro" id="IPR023210">
    <property type="entry name" value="NADP_OxRdtase_dom"/>
</dbReference>
<dbReference type="Pfam" id="PF00248">
    <property type="entry name" value="Aldo_ket_red"/>
    <property type="match status" value="1"/>
</dbReference>
<keyword evidence="1" id="KW-0560">Oxidoreductase</keyword>
<accession>A0AAN6ICA2</accession>
<protein>
    <recommendedName>
        <fullName evidence="2">NADP-dependent oxidoreductase domain-containing protein</fullName>
    </recommendedName>
</protein>
<proteinExistence type="predicted"/>
<dbReference type="InterPro" id="IPR036812">
    <property type="entry name" value="NAD(P)_OxRdtase_dom_sf"/>
</dbReference>
<evidence type="ECO:0000256" key="1">
    <source>
        <dbReference type="ARBA" id="ARBA00023002"/>
    </source>
</evidence>
<reference evidence="3" key="1">
    <citation type="journal article" date="2022" name="bioRxiv">
        <title>Deciphering the potential niche of two novel black yeast fungi from a biological soil crust based on their genomes, phenotypes, and melanin regulation.</title>
        <authorList>
            <consortium name="DOE Joint Genome Institute"/>
            <person name="Carr E.C."/>
            <person name="Barton Q."/>
            <person name="Grambo S."/>
            <person name="Sullivan M."/>
            <person name="Renfro C.M."/>
            <person name="Kuo A."/>
            <person name="Pangilinan J."/>
            <person name="Lipzen A."/>
            <person name="Keymanesh K."/>
            <person name="Savage E."/>
            <person name="Barry K."/>
            <person name="Grigoriev I.V."/>
            <person name="Riekhof W.R."/>
            <person name="Harris S.S."/>
        </authorList>
    </citation>
    <scope>NUCLEOTIDE SEQUENCE</scope>
    <source>
        <strain evidence="3">JF 03-4F</strain>
    </source>
</reference>
<keyword evidence="4" id="KW-1185">Reference proteome</keyword>
<dbReference type="SUPFAM" id="SSF51430">
    <property type="entry name" value="NAD(P)-linked oxidoreductase"/>
    <property type="match status" value="1"/>
</dbReference>
<gene>
    <name evidence="3" type="ORF">EDD36DRAFT_437212</name>
</gene>
<name>A0AAN6ICA2_9EURO</name>
<evidence type="ECO:0000313" key="4">
    <source>
        <dbReference type="Proteomes" id="UP001203852"/>
    </source>
</evidence>
<dbReference type="AlphaFoldDB" id="A0AAN6ICA2"/>
<dbReference type="GO" id="GO:0016491">
    <property type="term" value="F:oxidoreductase activity"/>
    <property type="evidence" value="ECO:0007669"/>
    <property type="project" value="UniProtKB-KW"/>
</dbReference>